<dbReference type="EMBL" id="JACSQL010000026">
    <property type="protein sequence ID" value="MBD7971279.1"/>
    <property type="molecule type" value="Genomic_DNA"/>
</dbReference>
<reference evidence="1 2" key="1">
    <citation type="submission" date="2020-08" db="EMBL/GenBank/DDBJ databases">
        <title>A Genomic Blueprint of the Chicken Gut Microbiome.</title>
        <authorList>
            <person name="Gilroy R."/>
            <person name="Ravi A."/>
            <person name="Getino M."/>
            <person name="Pursley I."/>
            <person name="Horton D.L."/>
            <person name="Alikhan N.-F."/>
            <person name="Baker D."/>
            <person name="Gharbi K."/>
            <person name="Hall N."/>
            <person name="Watson M."/>
            <person name="Adriaenssens E.M."/>
            <person name="Foster-Nyarko E."/>
            <person name="Jarju S."/>
            <person name="Secka A."/>
            <person name="Antonio M."/>
            <person name="Oren A."/>
            <person name="Chaudhuri R."/>
            <person name="La Ragione R.M."/>
            <person name="Hildebrand F."/>
            <person name="Pallen M.J."/>
        </authorList>
    </citation>
    <scope>NUCLEOTIDE SEQUENCE [LARGE SCALE GENOMIC DNA]</scope>
    <source>
        <strain evidence="1 2">Sa2BVA9</strain>
    </source>
</reference>
<dbReference type="RefSeq" id="WP_191805038.1">
    <property type="nucleotide sequence ID" value="NZ_JACSQL010000026.1"/>
</dbReference>
<comment type="caution">
    <text evidence="1">The sequence shown here is derived from an EMBL/GenBank/DDBJ whole genome shotgun (WGS) entry which is preliminary data.</text>
</comment>
<sequence length="58" mass="6408">MRIIKPKSTQEVAYTLTNDQLNSIDLKIFELLLKNSKAIYPHLASIMEAAGGSESNSN</sequence>
<evidence type="ECO:0000313" key="1">
    <source>
        <dbReference type="EMBL" id="MBD7971279.1"/>
    </source>
</evidence>
<proteinExistence type="predicted"/>
<accession>A0ABR8T7F5</accession>
<organism evidence="1 2">
    <name type="scientific">Paenibacillus gallinarum</name>
    <dbReference type="NCBI Taxonomy" id="2762232"/>
    <lineage>
        <taxon>Bacteria</taxon>
        <taxon>Bacillati</taxon>
        <taxon>Bacillota</taxon>
        <taxon>Bacilli</taxon>
        <taxon>Bacillales</taxon>
        <taxon>Paenibacillaceae</taxon>
        <taxon>Paenibacillus</taxon>
    </lineage>
</organism>
<name>A0ABR8T7F5_9BACL</name>
<dbReference type="Proteomes" id="UP000608071">
    <property type="component" value="Unassembled WGS sequence"/>
</dbReference>
<gene>
    <name evidence="1" type="ORF">H9647_24755</name>
</gene>
<keyword evidence="2" id="KW-1185">Reference proteome</keyword>
<protein>
    <submittedName>
        <fullName evidence="1">Uncharacterized protein</fullName>
    </submittedName>
</protein>
<evidence type="ECO:0000313" key="2">
    <source>
        <dbReference type="Proteomes" id="UP000608071"/>
    </source>
</evidence>